<evidence type="ECO:0008006" key="8">
    <source>
        <dbReference type="Google" id="ProtNLM"/>
    </source>
</evidence>
<evidence type="ECO:0000256" key="4">
    <source>
        <dbReference type="ARBA" id="ARBA00022842"/>
    </source>
</evidence>
<dbReference type="InterPro" id="IPR011330">
    <property type="entry name" value="Glyco_hydro/deAcase_b/a-brl"/>
</dbReference>
<evidence type="ECO:0000313" key="7">
    <source>
        <dbReference type="Proteomes" id="UP000199064"/>
    </source>
</evidence>
<keyword evidence="2" id="KW-0479">Metal-binding</keyword>
<dbReference type="PANTHER" id="PTHR31609:SF1">
    <property type="entry name" value="CARBOHYDRATE DEACETYLASE"/>
    <property type="match status" value="1"/>
</dbReference>
<reference evidence="7" key="1">
    <citation type="submission" date="2016-10" db="EMBL/GenBank/DDBJ databases">
        <authorList>
            <person name="Varghese N."/>
            <person name="Submissions S."/>
        </authorList>
    </citation>
    <scope>NUCLEOTIDE SEQUENCE [LARGE SCALE GENOMIC DNA]</scope>
    <source>
        <strain evidence="7">ES.061</strain>
    </source>
</reference>
<organism evidence="6 7">
    <name type="scientific">Nitratireductor aquibiodomus</name>
    <dbReference type="NCBI Taxonomy" id="204799"/>
    <lineage>
        <taxon>Bacteria</taxon>
        <taxon>Pseudomonadati</taxon>
        <taxon>Pseudomonadota</taxon>
        <taxon>Alphaproteobacteria</taxon>
        <taxon>Hyphomicrobiales</taxon>
        <taxon>Phyllobacteriaceae</taxon>
        <taxon>Nitratireductor</taxon>
    </lineage>
</organism>
<evidence type="ECO:0000313" key="6">
    <source>
        <dbReference type="EMBL" id="SEB34817.1"/>
    </source>
</evidence>
<keyword evidence="7" id="KW-1185">Reference proteome</keyword>
<dbReference type="RefSeq" id="WP_090325953.1">
    <property type="nucleotide sequence ID" value="NZ_FNSL01000001.1"/>
</dbReference>
<comment type="cofactor">
    <cofactor evidence="1">
        <name>Mg(2+)</name>
        <dbReference type="ChEBI" id="CHEBI:18420"/>
    </cofactor>
</comment>
<proteinExistence type="predicted"/>
<name>A0A1H4IL94_9HYPH</name>
<dbReference type="GO" id="GO:0019213">
    <property type="term" value="F:deacetylase activity"/>
    <property type="evidence" value="ECO:0007669"/>
    <property type="project" value="TreeGrafter"/>
</dbReference>
<keyword evidence="5" id="KW-0119">Carbohydrate metabolism</keyword>
<evidence type="ECO:0000256" key="3">
    <source>
        <dbReference type="ARBA" id="ARBA00022801"/>
    </source>
</evidence>
<dbReference type="AlphaFoldDB" id="A0A1H4IL94"/>
<dbReference type="InterPro" id="IPR006879">
    <property type="entry name" value="YdjC-like"/>
</dbReference>
<evidence type="ECO:0000256" key="5">
    <source>
        <dbReference type="ARBA" id="ARBA00023277"/>
    </source>
</evidence>
<dbReference type="SUPFAM" id="SSF88713">
    <property type="entry name" value="Glycoside hydrolase/deacetylase"/>
    <property type="match status" value="1"/>
</dbReference>
<evidence type="ECO:0000256" key="2">
    <source>
        <dbReference type="ARBA" id="ARBA00022723"/>
    </source>
</evidence>
<dbReference type="CDD" id="cd10807">
    <property type="entry name" value="YdjC_like_3"/>
    <property type="match status" value="1"/>
</dbReference>
<protein>
    <recommendedName>
        <fullName evidence="8">ChbG/HpnK family deacetylase</fullName>
    </recommendedName>
</protein>
<dbReference type="EMBL" id="FNSL01000001">
    <property type="protein sequence ID" value="SEB34817.1"/>
    <property type="molecule type" value="Genomic_DNA"/>
</dbReference>
<dbReference type="PANTHER" id="PTHR31609">
    <property type="entry name" value="YDJC DEACETYLASE FAMILY MEMBER"/>
    <property type="match status" value="1"/>
</dbReference>
<keyword evidence="4" id="KW-0460">Magnesium</keyword>
<dbReference type="GO" id="GO:0046872">
    <property type="term" value="F:metal ion binding"/>
    <property type="evidence" value="ECO:0007669"/>
    <property type="project" value="UniProtKB-KW"/>
</dbReference>
<dbReference type="Gene3D" id="3.20.20.370">
    <property type="entry name" value="Glycoside hydrolase/deacetylase"/>
    <property type="match status" value="1"/>
</dbReference>
<dbReference type="Proteomes" id="UP000199064">
    <property type="component" value="Unassembled WGS sequence"/>
</dbReference>
<gene>
    <name evidence="6" type="ORF">SAMN05216452_0139</name>
</gene>
<dbReference type="GO" id="GO:0016787">
    <property type="term" value="F:hydrolase activity"/>
    <property type="evidence" value="ECO:0007669"/>
    <property type="project" value="UniProtKB-KW"/>
</dbReference>
<accession>A0A1H4IL94</accession>
<evidence type="ECO:0000256" key="1">
    <source>
        <dbReference type="ARBA" id="ARBA00001946"/>
    </source>
</evidence>
<keyword evidence="3" id="KW-0378">Hydrolase</keyword>
<dbReference type="Pfam" id="PF04794">
    <property type="entry name" value="YdjC"/>
    <property type="match status" value="1"/>
</dbReference>
<sequence length="269" mass="29951">MADPGARSIWLIADDYGFSPGVSETIRTLLETGRLSGTGCMTLFDDWRDHARALAGTDGRFVIGMHLTLTDFPALSTGRTMPDLKRLLANHDAEAIGMEADAQLARFRESFGRDPDFIDGHQHVHFLPPVRQWLAGRFADLPTAKRPWLRGAPTLRAAPALVKAKVIVARLLARGFDAEMRRHGFVVEGPLCGFYDWRRPGAFARAIDLFIDRAPDGSVVMCHPGMVDDVLRRRDVFTDARNEERDALASEDFPQRLESASLRLKRAAS</sequence>
<dbReference type="GO" id="GO:0005975">
    <property type="term" value="P:carbohydrate metabolic process"/>
    <property type="evidence" value="ECO:0007669"/>
    <property type="project" value="InterPro"/>
</dbReference>